<accession>A0A7X9YIN2</accession>
<protein>
    <submittedName>
        <fullName evidence="4">Tetratricopeptide repeat protein</fullName>
    </submittedName>
</protein>
<dbReference type="PROSITE" id="PS50005">
    <property type="entry name" value="TPR"/>
    <property type="match status" value="1"/>
</dbReference>
<dbReference type="Pfam" id="PF13424">
    <property type="entry name" value="TPR_12"/>
    <property type="match status" value="2"/>
</dbReference>
<dbReference type="RefSeq" id="WP_169276914.1">
    <property type="nucleotide sequence ID" value="NZ_JABBCP010000001.1"/>
</dbReference>
<sequence length="283" mass="31528">MGYVDEPDYTELNQIIERLQAHMMRGEYALAYPVACEELACARSVCAPGDVHLAIALNDAASVERYLGRYDDAREHFIEAGEILREAWGETNSEYGTTVNNLAGLYRLCRDFDKAEETFKHALTIYQASLPEDDWRTISCYNNIGLLYQDQGRYDEARACHERALALLEGSAAGTQHPNSIATTLMNLGVCLWHAGDVTRAKDLFERGRAMTLELNGRVSASYASALNNVAGFLADQGEPEHALELFEESREIAGELFGTESRAYTIVCQNIERVRGDLNARS</sequence>
<dbReference type="Proteomes" id="UP000546970">
    <property type="component" value="Unassembled WGS sequence"/>
</dbReference>
<organism evidence="4 5">
    <name type="scientific">Collinsella acetigenes</name>
    <dbReference type="NCBI Taxonomy" id="2713419"/>
    <lineage>
        <taxon>Bacteria</taxon>
        <taxon>Bacillati</taxon>
        <taxon>Actinomycetota</taxon>
        <taxon>Coriobacteriia</taxon>
        <taxon>Coriobacteriales</taxon>
        <taxon>Coriobacteriaceae</taxon>
        <taxon>Collinsella</taxon>
    </lineage>
</organism>
<dbReference type="InterPro" id="IPR019734">
    <property type="entry name" value="TPR_rpt"/>
</dbReference>
<proteinExistence type="predicted"/>
<dbReference type="SMART" id="SM00028">
    <property type="entry name" value="TPR"/>
    <property type="match status" value="5"/>
</dbReference>
<dbReference type="Gene3D" id="1.25.40.10">
    <property type="entry name" value="Tetratricopeptide repeat domain"/>
    <property type="match status" value="2"/>
</dbReference>
<name>A0A7X9YIN2_9ACTN</name>
<dbReference type="PANTHER" id="PTHR45641:SF19">
    <property type="entry name" value="NEPHROCYSTIN-3"/>
    <property type="match status" value="1"/>
</dbReference>
<gene>
    <name evidence="4" type="ORF">HF320_02705</name>
</gene>
<keyword evidence="2 3" id="KW-0802">TPR repeat</keyword>
<reference evidence="4 5" key="1">
    <citation type="submission" date="2020-04" db="EMBL/GenBank/DDBJ databases">
        <title>Collinsella sp. KGMB02528 nov., an anaerobic actinobacterium isolated from human feces.</title>
        <authorList>
            <person name="Han K.-I."/>
            <person name="Eom M.K."/>
            <person name="Kim J.-S."/>
            <person name="Lee K.C."/>
            <person name="Suh M.K."/>
            <person name="Park S.-H."/>
            <person name="Lee J.H."/>
            <person name="Kang S.W."/>
            <person name="Park J.-E."/>
            <person name="Oh B.S."/>
            <person name="Yu S.Y."/>
            <person name="Choi S.-H."/>
            <person name="Lee D.H."/>
            <person name="Yoon H."/>
            <person name="Kim B.-Y."/>
            <person name="Lee J.H."/>
            <person name="Lee J.-S."/>
        </authorList>
    </citation>
    <scope>NUCLEOTIDE SEQUENCE [LARGE SCALE GENOMIC DNA]</scope>
    <source>
        <strain evidence="4 5">KGMB02528</strain>
    </source>
</reference>
<evidence type="ECO:0000256" key="2">
    <source>
        <dbReference type="ARBA" id="ARBA00022803"/>
    </source>
</evidence>
<feature type="repeat" description="TPR" evidence="3">
    <location>
        <begin position="138"/>
        <end position="171"/>
    </location>
</feature>
<evidence type="ECO:0000313" key="5">
    <source>
        <dbReference type="Proteomes" id="UP000546970"/>
    </source>
</evidence>
<dbReference type="EMBL" id="JABBCP010000001">
    <property type="protein sequence ID" value="NMF55246.1"/>
    <property type="molecule type" value="Genomic_DNA"/>
</dbReference>
<evidence type="ECO:0000256" key="3">
    <source>
        <dbReference type="PROSITE-ProRule" id="PRU00339"/>
    </source>
</evidence>
<comment type="caution">
    <text evidence="4">The sequence shown here is derived from an EMBL/GenBank/DDBJ whole genome shotgun (WGS) entry which is preliminary data.</text>
</comment>
<keyword evidence="5" id="KW-1185">Reference proteome</keyword>
<dbReference type="SUPFAM" id="SSF48452">
    <property type="entry name" value="TPR-like"/>
    <property type="match status" value="1"/>
</dbReference>
<dbReference type="Pfam" id="PF13374">
    <property type="entry name" value="TPR_10"/>
    <property type="match status" value="1"/>
</dbReference>
<dbReference type="AlphaFoldDB" id="A0A7X9YIN2"/>
<keyword evidence="1" id="KW-0677">Repeat</keyword>
<dbReference type="PANTHER" id="PTHR45641">
    <property type="entry name" value="TETRATRICOPEPTIDE REPEAT PROTEIN (AFU_ORTHOLOGUE AFUA_6G03870)"/>
    <property type="match status" value="1"/>
</dbReference>
<dbReference type="InterPro" id="IPR011990">
    <property type="entry name" value="TPR-like_helical_dom_sf"/>
</dbReference>
<evidence type="ECO:0000313" key="4">
    <source>
        <dbReference type="EMBL" id="NMF55246.1"/>
    </source>
</evidence>
<evidence type="ECO:0000256" key="1">
    <source>
        <dbReference type="ARBA" id="ARBA00022737"/>
    </source>
</evidence>